<protein>
    <submittedName>
        <fullName evidence="2">Uncharacterized protein</fullName>
    </submittedName>
</protein>
<dbReference type="InterPro" id="IPR015940">
    <property type="entry name" value="UBA"/>
</dbReference>
<dbReference type="Proteomes" id="UP000322225">
    <property type="component" value="Chromosome 1"/>
</dbReference>
<dbReference type="SUPFAM" id="SSF46934">
    <property type="entry name" value="UBA-like"/>
    <property type="match status" value="1"/>
</dbReference>
<dbReference type="PROSITE" id="PS50030">
    <property type="entry name" value="UBA"/>
    <property type="match status" value="1"/>
</dbReference>
<dbReference type="GO" id="GO:0005829">
    <property type="term" value="C:cytosol"/>
    <property type="evidence" value="ECO:0007669"/>
    <property type="project" value="TreeGrafter"/>
</dbReference>
<dbReference type="SMART" id="SM00727">
    <property type="entry name" value="STI1"/>
    <property type="match status" value="2"/>
</dbReference>
<organism evidence="2 3">
    <name type="scientific">Kwoniella shandongensis</name>
    <dbReference type="NCBI Taxonomy" id="1734106"/>
    <lineage>
        <taxon>Eukaryota</taxon>
        <taxon>Fungi</taxon>
        <taxon>Dikarya</taxon>
        <taxon>Basidiomycota</taxon>
        <taxon>Agaricomycotina</taxon>
        <taxon>Tremellomycetes</taxon>
        <taxon>Tremellales</taxon>
        <taxon>Cryptococcaceae</taxon>
        <taxon>Kwoniella</taxon>
    </lineage>
</organism>
<keyword evidence="3" id="KW-1185">Reference proteome</keyword>
<dbReference type="CDD" id="cd16106">
    <property type="entry name" value="Ubl_Dsk2p_like"/>
    <property type="match status" value="1"/>
</dbReference>
<dbReference type="SUPFAM" id="SSF54236">
    <property type="entry name" value="Ubiquitin-like"/>
    <property type="match status" value="1"/>
</dbReference>
<dbReference type="OrthoDB" id="267397at2759"/>
<dbReference type="InterPro" id="IPR015496">
    <property type="entry name" value="Ubiquilin"/>
</dbReference>
<dbReference type="PANTHER" id="PTHR10677:SF3">
    <property type="entry name" value="FI07626P-RELATED"/>
    <property type="match status" value="1"/>
</dbReference>
<feature type="region of interest" description="Disordered" evidence="1">
    <location>
        <begin position="281"/>
        <end position="340"/>
    </location>
</feature>
<name>A0A5M6BY01_9TREE</name>
<dbReference type="Pfam" id="PF00240">
    <property type="entry name" value="ubiquitin"/>
    <property type="match status" value="1"/>
</dbReference>
<evidence type="ECO:0000313" key="2">
    <source>
        <dbReference type="EMBL" id="WWD15749.1"/>
    </source>
</evidence>
<gene>
    <name evidence="2" type="ORF">CI109_100171</name>
</gene>
<dbReference type="PROSITE" id="PS50053">
    <property type="entry name" value="UBIQUITIN_2"/>
    <property type="match status" value="1"/>
</dbReference>
<dbReference type="InterPro" id="IPR029071">
    <property type="entry name" value="Ubiquitin-like_domsf"/>
</dbReference>
<sequence>MTADDSAFSGSEINMYVEFSGALYDIISTFLRDPSQSQRGVCTVKGPSELKLALSISPDKTVLELKELIASKSDVEKERQRLIYSGKVLKDEDSISTYKIQNGHTIHMVKGAPKGAAAASTSSTTPAGGSSSSASAGIPRLPQMGTGLNVGSNPIDNVENIHHGLAGFNPFAGMQGLDNLNDPNAMAGMMQNPDFLRSMSDMMSRPEVVDQIIASNPQLAAMGPQVRQMMSSPFFRQMMSNPESLRMMMQMQSAMGGQGGAGGFGGFNPFGGAPGAGAGGALGGAGSPPTEPFPNLFAPNAGAAAGTTPSTGAAGATPGSPSPTNANQPPPNPFAALFGGAGGPGGGLGAGAGAGGNPFGGFDPAALFGGAGGLGGMGGGGWGAPPAPRDTRPPEEIYATQLGQLNAMGLWDAQKNIRALRTTGGNVEAAIELIFSGQLDQQ</sequence>
<proteinExistence type="predicted"/>
<dbReference type="KEGG" id="ksn:43591062"/>
<evidence type="ECO:0000313" key="3">
    <source>
        <dbReference type="Proteomes" id="UP000322225"/>
    </source>
</evidence>
<reference evidence="2" key="2">
    <citation type="submission" date="2024-01" db="EMBL/GenBank/DDBJ databases">
        <title>Comparative genomics of Cryptococcus and Kwoniella reveals pathogenesis evolution and contrasting modes of karyotype evolution via chromosome fusion or intercentromeric recombination.</title>
        <authorList>
            <person name="Coelho M.A."/>
            <person name="David-Palma M."/>
            <person name="Shea T."/>
            <person name="Bowers K."/>
            <person name="McGinley-Smith S."/>
            <person name="Mohammad A.W."/>
            <person name="Gnirke A."/>
            <person name="Yurkov A.M."/>
            <person name="Nowrousian M."/>
            <person name="Sun S."/>
            <person name="Cuomo C.A."/>
            <person name="Heitman J."/>
        </authorList>
    </citation>
    <scope>NUCLEOTIDE SEQUENCE</scope>
    <source>
        <strain evidence="2">CBS 12478</strain>
    </source>
</reference>
<feature type="region of interest" description="Disordered" evidence="1">
    <location>
        <begin position="112"/>
        <end position="147"/>
    </location>
</feature>
<accession>A0A5M6BY01</accession>
<feature type="compositionally biased region" description="Low complexity" evidence="1">
    <location>
        <begin position="298"/>
        <end position="327"/>
    </location>
</feature>
<dbReference type="PANTHER" id="PTHR10677">
    <property type="entry name" value="UBIQUILIN"/>
    <property type="match status" value="1"/>
</dbReference>
<dbReference type="GO" id="GO:0031593">
    <property type="term" value="F:polyubiquitin modification-dependent protein binding"/>
    <property type="evidence" value="ECO:0007669"/>
    <property type="project" value="TreeGrafter"/>
</dbReference>
<dbReference type="Gene3D" id="1.10.8.10">
    <property type="entry name" value="DNA helicase RuvA subunit, C-terminal domain"/>
    <property type="match status" value="1"/>
</dbReference>
<dbReference type="AlphaFoldDB" id="A0A5M6BY01"/>
<dbReference type="InterPro" id="IPR000626">
    <property type="entry name" value="Ubiquitin-like_dom"/>
</dbReference>
<feature type="compositionally biased region" description="Low complexity" evidence="1">
    <location>
        <begin position="112"/>
        <end position="137"/>
    </location>
</feature>
<dbReference type="InterPro" id="IPR006636">
    <property type="entry name" value="STI1_HS-bd"/>
</dbReference>
<dbReference type="RefSeq" id="XP_031858817.1">
    <property type="nucleotide sequence ID" value="XM_032006898.1"/>
</dbReference>
<dbReference type="InterPro" id="IPR009060">
    <property type="entry name" value="UBA-like_sf"/>
</dbReference>
<dbReference type="EMBL" id="CP144051">
    <property type="protein sequence ID" value="WWD15749.1"/>
    <property type="molecule type" value="Genomic_DNA"/>
</dbReference>
<dbReference type="SMART" id="SM00165">
    <property type="entry name" value="UBA"/>
    <property type="match status" value="1"/>
</dbReference>
<dbReference type="Pfam" id="PF00627">
    <property type="entry name" value="UBA"/>
    <property type="match status" value="1"/>
</dbReference>
<dbReference type="SMART" id="SM00213">
    <property type="entry name" value="UBQ"/>
    <property type="match status" value="1"/>
</dbReference>
<reference evidence="2" key="1">
    <citation type="submission" date="2017-08" db="EMBL/GenBank/DDBJ databases">
        <authorList>
            <person name="Cuomo C."/>
            <person name="Billmyre B."/>
            <person name="Heitman J."/>
        </authorList>
    </citation>
    <scope>NUCLEOTIDE SEQUENCE</scope>
    <source>
        <strain evidence="2">CBS 12478</strain>
    </source>
</reference>
<evidence type="ECO:0000256" key="1">
    <source>
        <dbReference type="SAM" id="MobiDB-lite"/>
    </source>
</evidence>
<dbReference type="GO" id="GO:0006511">
    <property type="term" value="P:ubiquitin-dependent protein catabolic process"/>
    <property type="evidence" value="ECO:0007669"/>
    <property type="project" value="TreeGrafter"/>
</dbReference>
<dbReference type="GeneID" id="43591062"/>
<dbReference type="Gene3D" id="3.10.20.90">
    <property type="entry name" value="Phosphatidylinositol 3-kinase Catalytic Subunit, Chain A, domain 1"/>
    <property type="match status" value="1"/>
</dbReference>